<dbReference type="InterPro" id="IPR001753">
    <property type="entry name" value="Enoyl-CoA_hydra/iso"/>
</dbReference>
<sequence length="281" mass="30481">MSGYKSIVVSKAAGGKIGVIQFNRPPANAINDELTLETSQALRDFDTDKDVVITLITGLGKFFGAGADLRTGSVGKMSAEGERNITTEKLNYIAGNASSVELMRILNDHTKVLVVALNGPAVGGHCAWFLGSADLLYAAKSAYMMVPFSGLGLPAEAGAGPIFSAHIGVRRTTEFLMFPQRISSAQMENIGMANRIFPDEGFHDAVLAYLTKQLEDNDPTSLLETKRLITLHLRESRMHAIYRAQERLGEHFALGIPQARMVKRVKEMQAAAESKKKGSKL</sequence>
<dbReference type="CDD" id="cd06558">
    <property type="entry name" value="crotonase-like"/>
    <property type="match status" value="1"/>
</dbReference>
<protein>
    <submittedName>
        <fullName evidence="1">ClpP/crotonase</fullName>
    </submittedName>
</protein>
<name>A0A139AMN0_GONPJ</name>
<dbReference type="PANTHER" id="PTHR43684:SF3">
    <property type="entry name" value="PEROXISOMAL D3,D2-ENOYL-COA ISOMERASE"/>
    <property type="match status" value="1"/>
</dbReference>
<keyword evidence="2" id="KW-1185">Reference proteome</keyword>
<accession>A0A139AMN0</accession>
<proteinExistence type="predicted"/>
<dbReference type="EMBL" id="KQ965744">
    <property type="protein sequence ID" value="KXS18009.1"/>
    <property type="molecule type" value="Genomic_DNA"/>
</dbReference>
<dbReference type="Proteomes" id="UP000070544">
    <property type="component" value="Unassembled WGS sequence"/>
</dbReference>
<dbReference type="InterPro" id="IPR029045">
    <property type="entry name" value="ClpP/crotonase-like_dom_sf"/>
</dbReference>
<dbReference type="STRING" id="1344416.A0A139AMN0"/>
<dbReference type="GO" id="GO:0006635">
    <property type="term" value="P:fatty acid beta-oxidation"/>
    <property type="evidence" value="ECO:0007669"/>
    <property type="project" value="TreeGrafter"/>
</dbReference>
<dbReference type="PANTHER" id="PTHR43684">
    <property type="match status" value="1"/>
</dbReference>
<dbReference type="Pfam" id="PF00378">
    <property type="entry name" value="ECH_1"/>
    <property type="match status" value="1"/>
</dbReference>
<dbReference type="InterPro" id="IPR051053">
    <property type="entry name" value="ECH/Chromodomain_protein"/>
</dbReference>
<dbReference type="GO" id="GO:0005782">
    <property type="term" value="C:peroxisomal matrix"/>
    <property type="evidence" value="ECO:0007669"/>
    <property type="project" value="TreeGrafter"/>
</dbReference>
<evidence type="ECO:0000313" key="1">
    <source>
        <dbReference type="EMBL" id="KXS18009.1"/>
    </source>
</evidence>
<dbReference type="Gene3D" id="3.90.226.10">
    <property type="entry name" value="2-enoyl-CoA Hydratase, Chain A, domain 1"/>
    <property type="match status" value="1"/>
</dbReference>
<gene>
    <name evidence="1" type="ORF">M427DRAFT_30105</name>
</gene>
<dbReference type="SUPFAM" id="SSF52096">
    <property type="entry name" value="ClpP/crotonase"/>
    <property type="match status" value="1"/>
</dbReference>
<evidence type="ECO:0000313" key="2">
    <source>
        <dbReference type="Proteomes" id="UP000070544"/>
    </source>
</evidence>
<organism evidence="1 2">
    <name type="scientific">Gonapodya prolifera (strain JEL478)</name>
    <name type="common">Monoblepharis prolifera</name>
    <dbReference type="NCBI Taxonomy" id="1344416"/>
    <lineage>
        <taxon>Eukaryota</taxon>
        <taxon>Fungi</taxon>
        <taxon>Fungi incertae sedis</taxon>
        <taxon>Chytridiomycota</taxon>
        <taxon>Chytridiomycota incertae sedis</taxon>
        <taxon>Monoblepharidomycetes</taxon>
        <taxon>Monoblepharidales</taxon>
        <taxon>Gonapodyaceae</taxon>
        <taxon>Gonapodya</taxon>
    </lineage>
</organism>
<dbReference type="OrthoDB" id="448450at2759"/>
<dbReference type="AlphaFoldDB" id="A0A139AMN0"/>
<reference evidence="1 2" key="1">
    <citation type="journal article" date="2015" name="Genome Biol. Evol.">
        <title>Phylogenomic analyses indicate that early fungi evolved digesting cell walls of algal ancestors of land plants.</title>
        <authorList>
            <person name="Chang Y."/>
            <person name="Wang S."/>
            <person name="Sekimoto S."/>
            <person name="Aerts A.L."/>
            <person name="Choi C."/>
            <person name="Clum A."/>
            <person name="LaButti K.M."/>
            <person name="Lindquist E.A."/>
            <person name="Yee Ngan C."/>
            <person name="Ohm R.A."/>
            <person name="Salamov A.A."/>
            <person name="Grigoriev I.V."/>
            <person name="Spatafora J.W."/>
            <person name="Berbee M.L."/>
        </authorList>
    </citation>
    <scope>NUCLEOTIDE SEQUENCE [LARGE SCALE GENOMIC DNA]</scope>
    <source>
        <strain evidence="1 2">JEL478</strain>
    </source>
</reference>